<sequence length="145" mass="16822">MREWGDKNDVCERYREKIEMRRREGERERERGETKEDLDGELLLLLLLLLLPRQDVYLLGPTHLCCLSRMQQLNWSLTNLTLLRSTAPFTGYQYCPHPFQNTSTCVPGYKRIGSSLHPGHGQTFHHNPSTPLYIRQSTCCSLTGT</sequence>
<accession>A0A9N7V7A3</accession>
<protein>
    <submittedName>
        <fullName evidence="1">Uncharacterized protein</fullName>
    </submittedName>
</protein>
<dbReference type="AlphaFoldDB" id="A0A9N7V7A3"/>
<keyword evidence="2" id="KW-1185">Reference proteome</keyword>
<reference evidence="1" key="1">
    <citation type="submission" date="2020-03" db="EMBL/GenBank/DDBJ databases">
        <authorList>
            <person name="Weist P."/>
        </authorList>
    </citation>
    <scope>NUCLEOTIDE SEQUENCE</scope>
</reference>
<gene>
    <name evidence="1" type="ORF">PLEPLA_LOCUS31155</name>
</gene>
<organism evidence="1 2">
    <name type="scientific">Pleuronectes platessa</name>
    <name type="common">European plaice</name>
    <dbReference type="NCBI Taxonomy" id="8262"/>
    <lineage>
        <taxon>Eukaryota</taxon>
        <taxon>Metazoa</taxon>
        <taxon>Chordata</taxon>
        <taxon>Craniata</taxon>
        <taxon>Vertebrata</taxon>
        <taxon>Euteleostomi</taxon>
        <taxon>Actinopterygii</taxon>
        <taxon>Neopterygii</taxon>
        <taxon>Teleostei</taxon>
        <taxon>Neoteleostei</taxon>
        <taxon>Acanthomorphata</taxon>
        <taxon>Carangaria</taxon>
        <taxon>Pleuronectiformes</taxon>
        <taxon>Pleuronectoidei</taxon>
        <taxon>Pleuronectidae</taxon>
        <taxon>Pleuronectes</taxon>
    </lineage>
</organism>
<dbReference type="EMBL" id="CADEAL010003101">
    <property type="protein sequence ID" value="CAB1443439.1"/>
    <property type="molecule type" value="Genomic_DNA"/>
</dbReference>
<proteinExistence type="predicted"/>
<dbReference type="Proteomes" id="UP001153269">
    <property type="component" value="Unassembled WGS sequence"/>
</dbReference>
<name>A0A9N7V7A3_PLEPL</name>
<evidence type="ECO:0000313" key="2">
    <source>
        <dbReference type="Proteomes" id="UP001153269"/>
    </source>
</evidence>
<evidence type="ECO:0000313" key="1">
    <source>
        <dbReference type="EMBL" id="CAB1443439.1"/>
    </source>
</evidence>
<comment type="caution">
    <text evidence="1">The sequence shown here is derived from an EMBL/GenBank/DDBJ whole genome shotgun (WGS) entry which is preliminary data.</text>
</comment>